<name>A0ACB8S8E1_9AGAM</name>
<comment type="caution">
    <text evidence="1">The sequence shown here is derived from an EMBL/GenBank/DDBJ whole genome shotgun (WGS) entry which is preliminary data.</text>
</comment>
<dbReference type="EMBL" id="MU275847">
    <property type="protein sequence ID" value="KAI0052216.1"/>
    <property type="molecule type" value="Genomic_DNA"/>
</dbReference>
<evidence type="ECO:0000313" key="2">
    <source>
        <dbReference type="Proteomes" id="UP000814033"/>
    </source>
</evidence>
<gene>
    <name evidence="1" type="ORF">FA95DRAFT_1511158</name>
</gene>
<reference evidence="1" key="2">
    <citation type="journal article" date="2022" name="New Phytol.">
        <title>Evolutionary transition to the ectomycorrhizal habit in the genomes of a hyperdiverse lineage of mushroom-forming fungi.</title>
        <authorList>
            <person name="Looney B."/>
            <person name="Miyauchi S."/>
            <person name="Morin E."/>
            <person name="Drula E."/>
            <person name="Courty P.E."/>
            <person name="Kohler A."/>
            <person name="Kuo A."/>
            <person name="LaButti K."/>
            <person name="Pangilinan J."/>
            <person name="Lipzen A."/>
            <person name="Riley R."/>
            <person name="Andreopoulos W."/>
            <person name="He G."/>
            <person name="Johnson J."/>
            <person name="Nolan M."/>
            <person name="Tritt A."/>
            <person name="Barry K.W."/>
            <person name="Grigoriev I.V."/>
            <person name="Nagy L.G."/>
            <person name="Hibbett D."/>
            <person name="Henrissat B."/>
            <person name="Matheny P.B."/>
            <person name="Labbe J."/>
            <person name="Martin F.M."/>
        </authorList>
    </citation>
    <scope>NUCLEOTIDE SEQUENCE</scope>
    <source>
        <strain evidence="1">FP105234-sp</strain>
    </source>
</reference>
<protein>
    <submittedName>
        <fullName evidence="1">Alpha/beta-hydrolase</fullName>
    </submittedName>
</protein>
<reference evidence="1" key="1">
    <citation type="submission" date="2021-02" db="EMBL/GenBank/DDBJ databases">
        <authorList>
            <consortium name="DOE Joint Genome Institute"/>
            <person name="Ahrendt S."/>
            <person name="Looney B.P."/>
            <person name="Miyauchi S."/>
            <person name="Morin E."/>
            <person name="Drula E."/>
            <person name="Courty P.E."/>
            <person name="Chicoki N."/>
            <person name="Fauchery L."/>
            <person name="Kohler A."/>
            <person name="Kuo A."/>
            <person name="Labutti K."/>
            <person name="Pangilinan J."/>
            <person name="Lipzen A."/>
            <person name="Riley R."/>
            <person name="Andreopoulos W."/>
            <person name="He G."/>
            <person name="Johnson J."/>
            <person name="Barry K.W."/>
            <person name="Grigoriev I.V."/>
            <person name="Nagy L."/>
            <person name="Hibbett D."/>
            <person name="Henrissat B."/>
            <person name="Matheny P.B."/>
            <person name="Labbe J."/>
            <person name="Martin F."/>
        </authorList>
    </citation>
    <scope>NUCLEOTIDE SEQUENCE</scope>
    <source>
        <strain evidence="1">FP105234-sp</strain>
    </source>
</reference>
<evidence type="ECO:0000313" key="1">
    <source>
        <dbReference type="EMBL" id="KAI0052216.1"/>
    </source>
</evidence>
<dbReference type="Proteomes" id="UP000814033">
    <property type="component" value="Unassembled WGS sequence"/>
</dbReference>
<keyword evidence="2" id="KW-1185">Reference proteome</keyword>
<accession>A0ACB8S8E1</accession>
<proteinExistence type="predicted"/>
<sequence length="328" mass="36722">MDPAAFTHHTTTRGLTYRYFRAPAAAGQPTLVLLHGFPGSAHDWRHVVAFFTPRGYGVLAPDMLGYGGTDKPTDDPALYVGSRLAQDIVDIMDAEGVGEAVAIAHDWGSRVSSRLANFHPNRFCAFAFLALGYVPPRPHFEYATTVKFVKTMLGHELYGFWDYFSEDGADVTIEKNFDSFFSLMFPHDPTLWRNHLCPAGKTKAWIESNRQAPLPSYLSEEDKDRYRTEFLKNGLAAPLMWYKSVVFGAVAADDQLVPEGSYHFRQPVYFAGCSRDAVCIPVYGRSGLKEFSKGTLTTKEFDAGHYVHLSHPEELNVDLHSWIEGLQA</sequence>
<organism evidence="1 2">
    <name type="scientific">Auriscalpium vulgare</name>
    <dbReference type="NCBI Taxonomy" id="40419"/>
    <lineage>
        <taxon>Eukaryota</taxon>
        <taxon>Fungi</taxon>
        <taxon>Dikarya</taxon>
        <taxon>Basidiomycota</taxon>
        <taxon>Agaricomycotina</taxon>
        <taxon>Agaricomycetes</taxon>
        <taxon>Russulales</taxon>
        <taxon>Auriscalpiaceae</taxon>
        <taxon>Auriscalpium</taxon>
    </lineage>
</organism>